<feature type="region of interest" description="Disordered" evidence="1">
    <location>
        <begin position="607"/>
        <end position="658"/>
    </location>
</feature>
<dbReference type="Proteomes" id="UP000604273">
    <property type="component" value="Unassembled WGS sequence"/>
</dbReference>
<feature type="region of interest" description="Disordered" evidence="1">
    <location>
        <begin position="318"/>
        <end position="337"/>
    </location>
</feature>
<feature type="region of interest" description="Disordered" evidence="1">
    <location>
        <begin position="503"/>
        <end position="524"/>
    </location>
</feature>
<evidence type="ECO:0000256" key="1">
    <source>
        <dbReference type="SAM" id="MobiDB-lite"/>
    </source>
</evidence>
<comment type="caution">
    <text evidence="2">The sequence shown here is derived from an EMBL/GenBank/DDBJ whole genome shotgun (WGS) entry which is preliminary data.</text>
</comment>
<organism evidence="2 3">
    <name type="scientific">Fusarium gaditjirri</name>
    <dbReference type="NCBI Taxonomy" id="282569"/>
    <lineage>
        <taxon>Eukaryota</taxon>
        <taxon>Fungi</taxon>
        <taxon>Dikarya</taxon>
        <taxon>Ascomycota</taxon>
        <taxon>Pezizomycotina</taxon>
        <taxon>Sordariomycetes</taxon>
        <taxon>Hypocreomycetidae</taxon>
        <taxon>Hypocreales</taxon>
        <taxon>Nectriaceae</taxon>
        <taxon>Fusarium</taxon>
        <taxon>Fusarium nisikadoi species complex</taxon>
    </lineage>
</organism>
<sequence>MPEADDGSGRKGLTVAASANQCLQSFQKCLVSASMINPRELSMIEDQVARFSSWGASTGVFAPGSASMDHRLRYAPEVHSVVTGLLESLNYQCQECLGILTTILESIEAGEGYVPAEEFPKSLNEIAAEISRLNKISNTIRRASKDTQALAASKFYIKDDEGNNVEETLLDNFKHHINDRFPALGEIIQERLARTMLLRRKQILYRRHRQESVYTKAQDTIPAVSITFPTAKAVVSLAQPKPKQPKANSAVSKPATTTPSQIRSATTLAPEKFKIAASTPSVISASKTIAFHSHESLVFPPAPGHALKKRYEQLKSQRLAEHEQSLNSKKSEASQKPTVQELLANDLQSLGEIACPYCLCALPAEEAFDEKTWQNHVKNDLDAYVCIFEDCDQPEVLYNHSDQWLSHLQQHRRFWRCPSHRDLEPFSSGEDYIAHMREVHSSKLSDKQLRVMANKSSRKIPQLFPSCPLCGKEESNINGRVEDHLAGHLRYLALKSLPSYHENIPDDNEDANDSIDVSRPKSRSTVRDLREDRDYVPQSIFTSQHFWDRWNPPLVQAPWLNFLDQVYEDLDLTVNDASSFFDTFSFQDLPNTFENDRIIQHILKHQEMQQGGNNENNEDRNVLEPERTSDHVEPWPRDPPGFADAQTHETSRAARTPNMAEVSSFHVSPDDVVAESSERFQIEISNRYTRLASIPESSGLRQDSIASETDDESIYQAQARHSGSSAGTVYVNGQRVSPLYEYNSTHSYLPTAENDRRFSAHSPPVPAPPANTPNSYHDVGISASSGTTVIVDERTHPSRRRRPIIVDNKRLFKRPVRIEGDVPYTKGDNPTTRSEPFVSGDEMRRWVEEAEKRVSLKIAEANAEIAARPIAPAPPNLDIYRNMSSRDLSDERERWKFDEERREDNARRIARREAQKEAEKEAKAQLERAMKRLEEETQRERLSEQIKEEEAQRERLRERMIPRRRLMVGGGSRRRVEYSEPLYRYEENKPDGNGESSEQKDKPNAFS</sequence>
<evidence type="ECO:0000313" key="3">
    <source>
        <dbReference type="Proteomes" id="UP000604273"/>
    </source>
</evidence>
<evidence type="ECO:0000313" key="2">
    <source>
        <dbReference type="EMBL" id="KAF4960854.1"/>
    </source>
</evidence>
<dbReference type="PANTHER" id="PTHR35391:SF7">
    <property type="entry name" value="C2H2-TYPE DOMAIN-CONTAINING PROTEIN"/>
    <property type="match status" value="1"/>
</dbReference>
<protein>
    <submittedName>
        <fullName evidence="2">Uncharacterized protein</fullName>
    </submittedName>
</protein>
<accession>A0A8H4TN66</accession>
<feature type="compositionally biased region" description="Basic and acidic residues" evidence="1">
    <location>
        <begin position="318"/>
        <end position="333"/>
    </location>
</feature>
<feature type="compositionally biased region" description="Basic and acidic residues" evidence="1">
    <location>
        <begin position="974"/>
        <end position="1007"/>
    </location>
</feature>
<feature type="region of interest" description="Disordered" evidence="1">
    <location>
        <begin position="238"/>
        <end position="262"/>
    </location>
</feature>
<name>A0A8H4TN66_9HYPO</name>
<dbReference type="AlphaFoldDB" id="A0A8H4TN66"/>
<feature type="compositionally biased region" description="Basic and acidic residues" evidence="1">
    <location>
        <begin position="934"/>
        <end position="961"/>
    </location>
</feature>
<proteinExistence type="predicted"/>
<dbReference type="PANTHER" id="PTHR35391">
    <property type="entry name" value="C2H2-TYPE DOMAIN-CONTAINING PROTEIN-RELATED"/>
    <property type="match status" value="1"/>
</dbReference>
<keyword evidence="3" id="KW-1185">Reference proteome</keyword>
<reference evidence="2" key="1">
    <citation type="journal article" date="2020" name="BMC Genomics">
        <title>Correction to: Identification and distribution of gene clusters required for synthesis of sphingolipid metabolism inhibitors in diverse species of the filamentous fungus Fusarium.</title>
        <authorList>
            <person name="Kim H.S."/>
            <person name="Lohmar J.M."/>
            <person name="Busman M."/>
            <person name="Brown D.W."/>
            <person name="Naumann T.A."/>
            <person name="Divon H.H."/>
            <person name="Lysoe E."/>
            <person name="Uhlig S."/>
            <person name="Proctor R.H."/>
        </authorList>
    </citation>
    <scope>NUCLEOTIDE SEQUENCE</scope>
    <source>
        <strain evidence="2">NRRL 45417</strain>
    </source>
</reference>
<feature type="compositionally biased region" description="Polar residues" evidence="1">
    <location>
        <begin position="246"/>
        <end position="262"/>
    </location>
</feature>
<gene>
    <name evidence="2" type="ORF">FGADI_687</name>
</gene>
<feature type="compositionally biased region" description="Basic and acidic residues" evidence="1">
    <location>
        <begin position="617"/>
        <end position="636"/>
    </location>
</feature>
<dbReference type="EMBL" id="JABFAI010000012">
    <property type="protein sequence ID" value="KAF4960854.1"/>
    <property type="molecule type" value="Genomic_DNA"/>
</dbReference>
<feature type="region of interest" description="Disordered" evidence="1">
    <location>
        <begin position="934"/>
        <end position="1007"/>
    </location>
</feature>
<reference evidence="2" key="2">
    <citation type="submission" date="2020-05" db="EMBL/GenBank/DDBJ databases">
        <authorList>
            <person name="Kim H.-S."/>
            <person name="Proctor R.H."/>
            <person name="Brown D.W."/>
        </authorList>
    </citation>
    <scope>NUCLEOTIDE SEQUENCE</scope>
    <source>
        <strain evidence="2">NRRL 45417</strain>
    </source>
</reference>
<dbReference type="OrthoDB" id="20872at2759"/>